<keyword evidence="1" id="KW-1133">Transmembrane helix</keyword>
<protein>
    <submittedName>
        <fullName evidence="4">Activin_recp domain-containing protein</fullName>
    </submittedName>
</protein>
<keyword evidence="3" id="KW-1185">Reference proteome</keyword>
<dbReference type="WBParaSite" id="PTRK_0000623400.1">
    <property type="protein sequence ID" value="PTRK_0000623400.1"/>
    <property type="gene ID" value="PTRK_0000623400"/>
</dbReference>
<organism evidence="3 4">
    <name type="scientific">Parastrongyloides trichosuri</name>
    <name type="common">Possum-specific nematode worm</name>
    <dbReference type="NCBI Taxonomy" id="131310"/>
    <lineage>
        <taxon>Eukaryota</taxon>
        <taxon>Metazoa</taxon>
        <taxon>Ecdysozoa</taxon>
        <taxon>Nematoda</taxon>
        <taxon>Chromadorea</taxon>
        <taxon>Rhabditida</taxon>
        <taxon>Tylenchina</taxon>
        <taxon>Panagrolaimomorpha</taxon>
        <taxon>Strongyloidoidea</taxon>
        <taxon>Strongyloididae</taxon>
        <taxon>Parastrongyloides</taxon>
    </lineage>
</organism>
<evidence type="ECO:0000256" key="1">
    <source>
        <dbReference type="SAM" id="Phobius"/>
    </source>
</evidence>
<feature type="chain" id="PRO_5005891606" evidence="2">
    <location>
        <begin position="18"/>
        <end position="109"/>
    </location>
</feature>
<accession>A0A0N4ZEQ1</accession>
<feature type="transmembrane region" description="Helical" evidence="1">
    <location>
        <begin position="91"/>
        <end position="108"/>
    </location>
</feature>
<keyword evidence="1" id="KW-0472">Membrane</keyword>
<keyword evidence="2" id="KW-0732">Signal</keyword>
<evidence type="ECO:0000313" key="3">
    <source>
        <dbReference type="Proteomes" id="UP000038045"/>
    </source>
</evidence>
<dbReference type="AlphaFoldDB" id="A0A0N4ZEQ1"/>
<name>A0A0N4ZEQ1_PARTI</name>
<reference evidence="4" key="1">
    <citation type="submission" date="2017-02" db="UniProtKB">
        <authorList>
            <consortium name="WormBaseParasite"/>
        </authorList>
    </citation>
    <scope>IDENTIFICATION</scope>
</reference>
<keyword evidence="1" id="KW-0812">Transmembrane</keyword>
<proteinExistence type="predicted"/>
<dbReference type="Proteomes" id="UP000038045">
    <property type="component" value="Unplaced"/>
</dbReference>
<evidence type="ECO:0000256" key="2">
    <source>
        <dbReference type="SAM" id="SignalP"/>
    </source>
</evidence>
<sequence>MLFIIFLLLFYIPNCLTLKCYDGYGDIETLGIISCLSQYCVSGILEDGTRYHTCPSNSYCTWGSGCMRTKEAGEIFACCCDTDYCNESYSYLKINYLIILILIFIILFK</sequence>
<feature type="signal peptide" evidence="2">
    <location>
        <begin position="1"/>
        <end position="17"/>
    </location>
</feature>
<evidence type="ECO:0000313" key="4">
    <source>
        <dbReference type="WBParaSite" id="PTRK_0000623400.1"/>
    </source>
</evidence>